<dbReference type="HOGENOM" id="CLU_086987_0_0_10"/>
<dbReference type="AlphaFoldDB" id="D2QUM2"/>
<keyword evidence="4" id="KW-1185">Reference proteome</keyword>
<dbReference type="STRING" id="504472.Slin_6547"/>
<feature type="region of interest" description="Disordered" evidence="1">
    <location>
        <begin position="108"/>
        <end position="127"/>
    </location>
</feature>
<keyword evidence="2" id="KW-0812">Transmembrane</keyword>
<dbReference type="EMBL" id="CP001769">
    <property type="protein sequence ID" value="ADB42504.1"/>
    <property type="molecule type" value="Genomic_DNA"/>
</dbReference>
<sequence length="279" mass="31376">MPTVDASNRPGRVAHTYYLHYTPDRDGSTHRRSVLHESFPANHINRPVQFVVKRILRFADYVRTNLNLMRNTIALFAAASCLFFSSCQRPVAYFQPTAHPAASRLVTKRADAKEHKPTDVAPTDELSSEQTNLLLVEEGQQSTTPMIQVPNPASPAVASRTARSNQTTANRIEHRMQRVNTLLSVPETHATDQQPGPKPKKKLKLGNQIRQSLGMKLRPELNWWQRISWKLKASVFVILVAVVFAILGITTLALIFGILGALLLISGLKKSFKVRRPWF</sequence>
<evidence type="ECO:0000313" key="3">
    <source>
        <dbReference type="EMBL" id="ADB42504.1"/>
    </source>
</evidence>
<evidence type="ECO:0000256" key="1">
    <source>
        <dbReference type="SAM" id="MobiDB-lite"/>
    </source>
</evidence>
<feature type="transmembrane region" description="Helical" evidence="2">
    <location>
        <begin position="235"/>
        <end position="265"/>
    </location>
</feature>
<accession>D2QUM2</accession>
<evidence type="ECO:0000313" key="4">
    <source>
        <dbReference type="Proteomes" id="UP000002028"/>
    </source>
</evidence>
<reference evidence="3 4" key="1">
    <citation type="journal article" date="2010" name="Stand. Genomic Sci.">
        <title>Complete genome sequence of Spirosoma linguale type strain (1).</title>
        <authorList>
            <person name="Lail K."/>
            <person name="Sikorski J."/>
            <person name="Saunders E."/>
            <person name="Lapidus A."/>
            <person name="Glavina Del Rio T."/>
            <person name="Copeland A."/>
            <person name="Tice H."/>
            <person name="Cheng J.-F."/>
            <person name="Lucas S."/>
            <person name="Nolan M."/>
            <person name="Bruce D."/>
            <person name="Goodwin L."/>
            <person name="Pitluck S."/>
            <person name="Ivanova N."/>
            <person name="Mavromatis K."/>
            <person name="Ovchinnikova G."/>
            <person name="Pati A."/>
            <person name="Chen A."/>
            <person name="Palaniappan K."/>
            <person name="Land M."/>
            <person name="Hauser L."/>
            <person name="Chang Y.-J."/>
            <person name="Jeffries C.D."/>
            <person name="Chain P."/>
            <person name="Brettin T."/>
            <person name="Detter J.C."/>
            <person name="Schuetze A."/>
            <person name="Rohde M."/>
            <person name="Tindall B.J."/>
            <person name="Goeker M."/>
            <person name="Bristow J."/>
            <person name="Eisen J.A."/>
            <person name="Markowitz V."/>
            <person name="Hugenholtz P."/>
            <person name="Kyrpides N.C."/>
            <person name="Klenk H.-P."/>
            <person name="Chen F."/>
        </authorList>
    </citation>
    <scope>NUCLEOTIDE SEQUENCE [LARGE SCALE GENOMIC DNA]</scope>
    <source>
        <strain evidence="4">ATCC 33905 / DSM 74 / LMG 10896 / Claus 1</strain>
    </source>
</reference>
<keyword evidence="2" id="KW-1133">Transmembrane helix</keyword>
<evidence type="ECO:0000256" key="2">
    <source>
        <dbReference type="SAM" id="Phobius"/>
    </source>
</evidence>
<name>D2QUM2_SPILD</name>
<proteinExistence type="predicted"/>
<dbReference type="Proteomes" id="UP000002028">
    <property type="component" value="Chromosome"/>
</dbReference>
<organism evidence="3 4">
    <name type="scientific">Spirosoma linguale (strain ATCC 33905 / DSM 74 / LMG 10896 / Claus 1)</name>
    <dbReference type="NCBI Taxonomy" id="504472"/>
    <lineage>
        <taxon>Bacteria</taxon>
        <taxon>Pseudomonadati</taxon>
        <taxon>Bacteroidota</taxon>
        <taxon>Cytophagia</taxon>
        <taxon>Cytophagales</taxon>
        <taxon>Cytophagaceae</taxon>
        <taxon>Spirosoma</taxon>
    </lineage>
</organism>
<dbReference type="eggNOG" id="ENOG5032WPR">
    <property type="taxonomic scope" value="Bacteria"/>
</dbReference>
<gene>
    <name evidence="3" type="ordered locus">Slin_6547</name>
</gene>
<feature type="compositionally biased region" description="Basic and acidic residues" evidence="1">
    <location>
        <begin position="108"/>
        <end position="118"/>
    </location>
</feature>
<dbReference type="KEGG" id="sli:Slin_6547"/>
<keyword evidence="2" id="KW-0472">Membrane</keyword>
<feature type="region of interest" description="Disordered" evidence="1">
    <location>
        <begin position="141"/>
        <end position="169"/>
    </location>
</feature>
<protein>
    <submittedName>
        <fullName evidence="3">Uncharacterized protein</fullName>
    </submittedName>
</protein>